<keyword evidence="2" id="KW-1185">Reference proteome</keyword>
<reference evidence="1 2" key="1">
    <citation type="submission" date="2016-10" db="EMBL/GenBank/DDBJ databases">
        <authorList>
            <person name="de Groot N.N."/>
        </authorList>
    </citation>
    <scope>NUCLEOTIDE SEQUENCE [LARGE SCALE GENOMIC DNA]</scope>
    <source>
        <strain evidence="1 2">DSM 22007</strain>
    </source>
</reference>
<organism evidence="1 2">
    <name type="scientific">Thalassovita taeanensis</name>
    <dbReference type="NCBI Taxonomy" id="657014"/>
    <lineage>
        <taxon>Bacteria</taxon>
        <taxon>Pseudomonadati</taxon>
        <taxon>Pseudomonadota</taxon>
        <taxon>Alphaproteobacteria</taxon>
        <taxon>Rhodobacterales</taxon>
        <taxon>Roseobacteraceae</taxon>
        <taxon>Thalassovita</taxon>
    </lineage>
</organism>
<protein>
    <submittedName>
        <fullName evidence="1">BrnA antitoxin of type II toxin-antitoxin system</fullName>
    </submittedName>
</protein>
<dbReference type="AlphaFoldDB" id="A0A1H9FSC4"/>
<evidence type="ECO:0000313" key="1">
    <source>
        <dbReference type="EMBL" id="SEQ40378.1"/>
    </source>
</evidence>
<accession>A0A1H9FSC4</accession>
<proteinExistence type="predicted"/>
<evidence type="ECO:0000313" key="2">
    <source>
        <dbReference type="Proteomes" id="UP000198634"/>
    </source>
</evidence>
<gene>
    <name evidence="1" type="ORF">SAMN04488092_106184</name>
</gene>
<name>A0A1H9FSC4_9RHOB</name>
<dbReference type="Pfam" id="PF14384">
    <property type="entry name" value="BrnA_antitoxin"/>
    <property type="match status" value="1"/>
</dbReference>
<sequence length="124" mass="14602">MSATRQSARIEMMEELKRFQADLTESWIDQSLPSEWDGLEATHPVARPKTRVTLRLDTDMVKWFRRLGPGYGARINLVLRIYWAALVAGQVKAHWDEETTAPRFDAYLERRVELLMQQRQREGR</sequence>
<dbReference type="RefSeq" id="WP_175545307.1">
    <property type="nucleotide sequence ID" value="NZ_FOEP01000006.1"/>
</dbReference>
<dbReference type="EMBL" id="FOEP01000006">
    <property type="protein sequence ID" value="SEQ40378.1"/>
    <property type="molecule type" value="Genomic_DNA"/>
</dbReference>
<dbReference type="STRING" id="657014.SAMN04488092_106184"/>
<dbReference type="Proteomes" id="UP000198634">
    <property type="component" value="Unassembled WGS sequence"/>
</dbReference>
<dbReference type="InterPro" id="IPR025528">
    <property type="entry name" value="BrnA_antitoxin"/>
</dbReference>